<organism evidence="1 2">
    <name type="scientific">Phaeosphaeria nodorum (strain SN15 / ATCC MYA-4574 / FGSC 10173)</name>
    <name type="common">Glume blotch fungus</name>
    <name type="synonym">Parastagonospora nodorum</name>
    <dbReference type="NCBI Taxonomy" id="321614"/>
    <lineage>
        <taxon>Eukaryota</taxon>
        <taxon>Fungi</taxon>
        <taxon>Dikarya</taxon>
        <taxon>Ascomycota</taxon>
        <taxon>Pezizomycotina</taxon>
        <taxon>Dothideomycetes</taxon>
        <taxon>Pleosporomycetidae</taxon>
        <taxon>Pleosporales</taxon>
        <taxon>Pleosporineae</taxon>
        <taxon>Phaeosphaeriaceae</taxon>
        <taxon>Parastagonospora</taxon>
    </lineage>
</organism>
<evidence type="ECO:0000313" key="1">
    <source>
        <dbReference type="EMBL" id="QRC95663.1"/>
    </source>
</evidence>
<dbReference type="VEuPathDB" id="FungiDB:JI435_407770"/>
<reference evidence="2" key="1">
    <citation type="journal article" date="2021" name="BMC Genomics">
        <title>Chromosome-level genome assembly and manually-curated proteome of model necrotroph Parastagonospora nodorum Sn15 reveals a genome-wide trove of candidate effector homologs, and redundancy of virulence-related functions within an accessory chromosome.</title>
        <authorList>
            <person name="Bertazzoni S."/>
            <person name="Jones D.A.B."/>
            <person name="Phan H.T."/>
            <person name="Tan K.-C."/>
            <person name="Hane J.K."/>
        </authorList>
    </citation>
    <scope>NUCLEOTIDE SEQUENCE [LARGE SCALE GENOMIC DNA]</scope>
    <source>
        <strain evidence="2">SN15 / ATCC MYA-4574 / FGSC 10173)</strain>
    </source>
</reference>
<proteinExistence type="predicted"/>
<gene>
    <name evidence="1" type="ORF">JI435_407770</name>
</gene>
<protein>
    <submittedName>
        <fullName evidence="1">Uncharacterized protein</fullName>
    </submittedName>
</protein>
<sequence>MTNAGFSKMYGRCQCLARRLYIWRRMEPRIKSKIKSNRAKSHEVWEGRLK</sequence>
<accession>A0A7U2EYW7</accession>
<name>A0A7U2EYW7_PHANO</name>
<dbReference type="AlphaFoldDB" id="A0A7U2EYW7"/>
<evidence type="ECO:0000313" key="2">
    <source>
        <dbReference type="Proteomes" id="UP000663193"/>
    </source>
</evidence>
<dbReference type="Proteomes" id="UP000663193">
    <property type="component" value="Chromosome 5"/>
</dbReference>
<keyword evidence="2" id="KW-1185">Reference proteome</keyword>
<dbReference type="EMBL" id="CP069027">
    <property type="protein sequence ID" value="QRC95663.1"/>
    <property type="molecule type" value="Genomic_DNA"/>
</dbReference>